<evidence type="ECO:0000256" key="1">
    <source>
        <dbReference type="ARBA" id="ARBA00022617"/>
    </source>
</evidence>
<evidence type="ECO:0000256" key="2">
    <source>
        <dbReference type="ARBA" id="ARBA00022723"/>
    </source>
</evidence>
<gene>
    <name evidence="7" type="ORF">ACFONP_00510</name>
</gene>
<keyword evidence="3 4" id="KW-0408">Iron</keyword>
<dbReference type="InterPro" id="IPR009056">
    <property type="entry name" value="Cyt_c-like_dom"/>
</dbReference>
<comment type="caution">
    <text evidence="7">The sequence shown here is derived from an EMBL/GenBank/DDBJ whole genome shotgun (WGS) entry which is preliminary data.</text>
</comment>
<evidence type="ECO:0000313" key="8">
    <source>
        <dbReference type="Proteomes" id="UP001595607"/>
    </source>
</evidence>
<feature type="compositionally biased region" description="Basic and acidic residues" evidence="5">
    <location>
        <begin position="33"/>
        <end position="42"/>
    </location>
</feature>
<evidence type="ECO:0000256" key="3">
    <source>
        <dbReference type="ARBA" id="ARBA00023004"/>
    </source>
</evidence>
<keyword evidence="1 4" id="KW-0349">Heme</keyword>
<dbReference type="SUPFAM" id="SSF46626">
    <property type="entry name" value="Cytochrome c"/>
    <property type="match status" value="1"/>
</dbReference>
<evidence type="ECO:0000256" key="4">
    <source>
        <dbReference type="PROSITE-ProRule" id="PRU00433"/>
    </source>
</evidence>
<organism evidence="7 8">
    <name type="scientific">Parvularcula lutaonensis</name>
    <dbReference type="NCBI Taxonomy" id="491923"/>
    <lineage>
        <taxon>Bacteria</taxon>
        <taxon>Pseudomonadati</taxon>
        <taxon>Pseudomonadota</taxon>
        <taxon>Alphaproteobacteria</taxon>
        <taxon>Parvularculales</taxon>
        <taxon>Parvularculaceae</taxon>
        <taxon>Parvularcula</taxon>
    </lineage>
</organism>
<name>A0ABV7M722_9PROT</name>
<dbReference type="RefSeq" id="WP_229786249.1">
    <property type="nucleotide sequence ID" value="NZ_BMXU01000003.1"/>
</dbReference>
<evidence type="ECO:0000256" key="5">
    <source>
        <dbReference type="SAM" id="MobiDB-lite"/>
    </source>
</evidence>
<keyword evidence="8" id="KW-1185">Reference proteome</keyword>
<feature type="domain" description="Cytochrome c" evidence="6">
    <location>
        <begin position="49"/>
        <end position="135"/>
    </location>
</feature>
<evidence type="ECO:0000313" key="7">
    <source>
        <dbReference type="EMBL" id="MFC3301210.1"/>
    </source>
</evidence>
<dbReference type="Pfam" id="PF00034">
    <property type="entry name" value="Cytochrom_C"/>
    <property type="match status" value="1"/>
</dbReference>
<feature type="region of interest" description="Disordered" evidence="5">
    <location>
        <begin position="31"/>
        <end position="51"/>
    </location>
</feature>
<keyword evidence="2 4" id="KW-0479">Metal-binding</keyword>
<reference evidence="8" key="1">
    <citation type="journal article" date="2019" name="Int. J. Syst. Evol. Microbiol.">
        <title>The Global Catalogue of Microorganisms (GCM) 10K type strain sequencing project: providing services to taxonomists for standard genome sequencing and annotation.</title>
        <authorList>
            <consortium name="The Broad Institute Genomics Platform"/>
            <consortium name="The Broad Institute Genome Sequencing Center for Infectious Disease"/>
            <person name="Wu L."/>
            <person name="Ma J."/>
        </authorList>
    </citation>
    <scope>NUCLEOTIDE SEQUENCE [LARGE SCALE GENOMIC DNA]</scope>
    <source>
        <strain evidence="8">KCTC 22245</strain>
    </source>
</reference>
<dbReference type="EMBL" id="JBHRVA010000001">
    <property type="protein sequence ID" value="MFC3301210.1"/>
    <property type="molecule type" value="Genomic_DNA"/>
</dbReference>
<proteinExistence type="predicted"/>
<accession>A0ABV7M722</accession>
<dbReference type="InterPro" id="IPR036909">
    <property type="entry name" value="Cyt_c-like_dom_sf"/>
</dbReference>
<sequence>MRALGFLIVPIALIGAFAVLASAGGFLGAGEGPRTDPAKEETVSPAPGGDPEHGRALFITKGCIACHAIRGIGGRAGPPLDRMPTMAPVDEMEFAARMWAGAPVMLKLQDAWIGYQIDITGAELRDLAAFANDPKAQEALTEDEVPEDIREYFLDQFYIDDDLEDRYQDEEWLEFSRRSGGG</sequence>
<dbReference type="Proteomes" id="UP001595607">
    <property type="component" value="Unassembled WGS sequence"/>
</dbReference>
<protein>
    <submittedName>
        <fullName evidence="7">C-type cytochrome</fullName>
    </submittedName>
</protein>
<dbReference type="PROSITE" id="PS51007">
    <property type="entry name" value="CYTC"/>
    <property type="match status" value="1"/>
</dbReference>
<evidence type="ECO:0000259" key="6">
    <source>
        <dbReference type="PROSITE" id="PS51007"/>
    </source>
</evidence>
<dbReference type="Gene3D" id="1.10.760.10">
    <property type="entry name" value="Cytochrome c-like domain"/>
    <property type="match status" value="1"/>
</dbReference>